<name>A0A6A4HPK3_9AGAR</name>
<reference evidence="1" key="1">
    <citation type="journal article" date="2019" name="Environ. Microbiol.">
        <title>Fungal ecological strategies reflected in gene transcription - a case study of two litter decomposers.</title>
        <authorList>
            <person name="Barbi F."/>
            <person name="Kohler A."/>
            <person name="Barry K."/>
            <person name="Baskaran P."/>
            <person name="Daum C."/>
            <person name="Fauchery L."/>
            <person name="Ihrmark K."/>
            <person name="Kuo A."/>
            <person name="LaButti K."/>
            <person name="Lipzen A."/>
            <person name="Morin E."/>
            <person name="Grigoriev I.V."/>
            <person name="Henrissat B."/>
            <person name="Lindahl B."/>
            <person name="Martin F."/>
        </authorList>
    </citation>
    <scope>NUCLEOTIDE SEQUENCE</scope>
    <source>
        <strain evidence="1">JB14</strain>
    </source>
</reference>
<dbReference type="Gene3D" id="2.60.120.560">
    <property type="entry name" value="Exo-inulinase, domain 1"/>
    <property type="match status" value="1"/>
</dbReference>
<sequence length="146" mass="15635">MFSCSSLFRPENHRRIESVRLPCRGQVLRVGPTAGTLPLSFTVSDMGPFNEVDVNGTTTEIYEFHGVIDRTILDVFLNGGINAGTMVFFPAEENMLDTMTLTVGGIASGSLSVVSLEAWGLQSGWAAAGEEIEGSESGQLKVVSFT</sequence>
<evidence type="ECO:0000313" key="2">
    <source>
        <dbReference type="Proteomes" id="UP000799118"/>
    </source>
</evidence>
<evidence type="ECO:0008006" key="3">
    <source>
        <dbReference type="Google" id="ProtNLM"/>
    </source>
</evidence>
<evidence type="ECO:0000313" key="1">
    <source>
        <dbReference type="EMBL" id="KAE9400399.1"/>
    </source>
</evidence>
<dbReference type="InterPro" id="IPR013320">
    <property type="entry name" value="ConA-like_dom_sf"/>
</dbReference>
<proteinExistence type="predicted"/>
<accession>A0A6A4HPK3</accession>
<dbReference type="SUPFAM" id="SSF49899">
    <property type="entry name" value="Concanavalin A-like lectins/glucanases"/>
    <property type="match status" value="1"/>
</dbReference>
<dbReference type="Proteomes" id="UP000799118">
    <property type="component" value="Unassembled WGS sequence"/>
</dbReference>
<keyword evidence="2" id="KW-1185">Reference proteome</keyword>
<protein>
    <recommendedName>
        <fullName evidence="3">Glycosyl hydrolase family 32 C-terminal domain-containing protein</fullName>
    </recommendedName>
</protein>
<dbReference type="EMBL" id="ML769457">
    <property type="protein sequence ID" value="KAE9400399.1"/>
    <property type="molecule type" value="Genomic_DNA"/>
</dbReference>
<organism evidence="1 2">
    <name type="scientific">Gymnopus androsaceus JB14</name>
    <dbReference type="NCBI Taxonomy" id="1447944"/>
    <lineage>
        <taxon>Eukaryota</taxon>
        <taxon>Fungi</taxon>
        <taxon>Dikarya</taxon>
        <taxon>Basidiomycota</taxon>
        <taxon>Agaricomycotina</taxon>
        <taxon>Agaricomycetes</taxon>
        <taxon>Agaricomycetidae</taxon>
        <taxon>Agaricales</taxon>
        <taxon>Marasmiineae</taxon>
        <taxon>Omphalotaceae</taxon>
        <taxon>Gymnopus</taxon>
    </lineage>
</organism>
<dbReference type="AlphaFoldDB" id="A0A6A4HPK3"/>
<gene>
    <name evidence="1" type="ORF">BT96DRAFT_651353</name>
</gene>